<feature type="compositionally biased region" description="Low complexity" evidence="1">
    <location>
        <begin position="106"/>
        <end position="126"/>
    </location>
</feature>
<feature type="compositionally biased region" description="Acidic residues" evidence="1">
    <location>
        <begin position="313"/>
        <end position="330"/>
    </location>
</feature>
<comment type="caution">
    <text evidence="2">The sequence shown here is derived from an EMBL/GenBank/DDBJ whole genome shotgun (WGS) entry which is preliminary data.</text>
</comment>
<feature type="compositionally biased region" description="Polar residues" evidence="1">
    <location>
        <begin position="138"/>
        <end position="153"/>
    </location>
</feature>
<protein>
    <submittedName>
        <fullName evidence="2">Uncharacterized protein</fullName>
    </submittedName>
</protein>
<feature type="region of interest" description="Disordered" evidence="1">
    <location>
        <begin position="230"/>
        <end position="342"/>
    </location>
</feature>
<proteinExistence type="predicted"/>
<sequence>MLAPAARHKRALSPSPKPDDNSELTSPLDVLIKRRRRSEQPYAHNSRAGPSNHAGPSRYHNPAADGYDHDLEDGDVVLHGDASPYPKPGPGVDRRRARQWERLNAPPSSLPHSSSSSSSSHAHGPHSIPPRPPEHGETNNPSTSQPNMINHSHLSPDPSPIPRWYSQPDPPLRSLHSQMSSSPVRHQPPTSSPFRDSSQTKAEEWDPEELGTEWGEYAVQNSLLYNLHRARTTPSATPDTTLLQTPHPVVRPSPHGLYSLQANDASYPHFAPTPYRQQHPPPSSSTHLPSSSPFPAFQPSSDGHLYPYNHPEGDEDEAMEVLADAEDEAEHDGIPGLAGQDVKRRYEEANRLLAELNVVRRQRWGDSEV</sequence>
<gene>
    <name evidence="2" type="ORF">EHS25_001240</name>
</gene>
<feature type="compositionally biased region" description="Low complexity" evidence="1">
    <location>
        <begin position="284"/>
        <end position="301"/>
    </location>
</feature>
<name>A0A427YHT2_9TREE</name>
<evidence type="ECO:0000313" key="2">
    <source>
        <dbReference type="EMBL" id="RSH90635.1"/>
    </source>
</evidence>
<dbReference type="EMBL" id="RSCD01000010">
    <property type="protein sequence ID" value="RSH90635.1"/>
    <property type="molecule type" value="Genomic_DNA"/>
</dbReference>
<dbReference type="OrthoDB" id="2574664at2759"/>
<feature type="compositionally biased region" description="Polar residues" evidence="1">
    <location>
        <begin position="232"/>
        <end position="244"/>
    </location>
</feature>
<organism evidence="2 3">
    <name type="scientific">Saitozyma podzolica</name>
    <dbReference type="NCBI Taxonomy" id="1890683"/>
    <lineage>
        <taxon>Eukaryota</taxon>
        <taxon>Fungi</taxon>
        <taxon>Dikarya</taxon>
        <taxon>Basidiomycota</taxon>
        <taxon>Agaricomycotina</taxon>
        <taxon>Tremellomycetes</taxon>
        <taxon>Tremellales</taxon>
        <taxon>Trimorphomycetaceae</taxon>
        <taxon>Saitozyma</taxon>
    </lineage>
</organism>
<keyword evidence="3" id="KW-1185">Reference proteome</keyword>
<reference evidence="2 3" key="1">
    <citation type="submission" date="2018-11" db="EMBL/GenBank/DDBJ databases">
        <title>Genome sequence of Saitozyma podzolica DSM 27192.</title>
        <authorList>
            <person name="Aliyu H."/>
            <person name="Gorte O."/>
            <person name="Ochsenreither K."/>
        </authorList>
    </citation>
    <scope>NUCLEOTIDE SEQUENCE [LARGE SCALE GENOMIC DNA]</scope>
    <source>
        <strain evidence="2 3">DSM 27192</strain>
    </source>
</reference>
<feature type="region of interest" description="Disordered" evidence="1">
    <location>
        <begin position="1"/>
        <end position="213"/>
    </location>
</feature>
<feature type="compositionally biased region" description="Polar residues" evidence="1">
    <location>
        <begin position="175"/>
        <end position="200"/>
    </location>
</feature>
<feature type="compositionally biased region" description="Basic and acidic residues" evidence="1">
    <location>
        <begin position="92"/>
        <end position="101"/>
    </location>
</feature>
<evidence type="ECO:0000313" key="3">
    <source>
        <dbReference type="Proteomes" id="UP000279259"/>
    </source>
</evidence>
<evidence type="ECO:0000256" key="1">
    <source>
        <dbReference type="SAM" id="MobiDB-lite"/>
    </source>
</evidence>
<accession>A0A427YHT2</accession>
<dbReference type="Proteomes" id="UP000279259">
    <property type="component" value="Unassembled WGS sequence"/>
</dbReference>
<feature type="compositionally biased region" description="Basic residues" evidence="1">
    <location>
        <begin position="1"/>
        <end position="11"/>
    </location>
</feature>
<dbReference type="AlphaFoldDB" id="A0A427YHT2"/>